<comment type="caution">
    <text evidence="1">The sequence shown here is derived from an EMBL/GenBank/DDBJ whole genome shotgun (WGS) entry which is preliminary data.</text>
</comment>
<sequence>MVTGGGKDPRSFGRVNKRRVLLLLTLPNDLGSLQLDSETDHSGPHSGVPCYLDLESPPCLRVVLSDLGGVLLTVNSASPALFSMHEVTTSKSAC</sequence>
<accession>A0ABD1ZCI8</accession>
<dbReference type="EMBL" id="JBHFFA010000002">
    <property type="protein sequence ID" value="KAL2645476.1"/>
    <property type="molecule type" value="Genomic_DNA"/>
</dbReference>
<dbReference type="Proteomes" id="UP001605036">
    <property type="component" value="Unassembled WGS sequence"/>
</dbReference>
<keyword evidence="2" id="KW-1185">Reference proteome</keyword>
<organism evidence="1 2">
    <name type="scientific">Riccia fluitans</name>
    <dbReference type="NCBI Taxonomy" id="41844"/>
    <lineage>
        <taxon>Eukaryota</taxon>
        <taxon>Viridiplantae</taxon>
        <taxon>Streptophyta</taxon>
        <taxon>Embryophyta</taxon>
        <taxon>Marchantiophyta</taxon>
        <taxon>Marchantiopsida</taxon>
        <taxon>Marchantiidae</taxon>
        <taxon>Marchantiales</taxon>
        <taxon>Ricciaceae</taxon>
        <taxon>Riccia</taxon>
    </lineage>
</organism>
<proteinExistence type="predicted"/>
<gene>
    <name evidence="1" type="ORF">R1flu_013063</name>
</gene>
<protein>
    <submittedName>
        <fullName evidence="1">Uncharacterized protein</fullName>
    </submittedName>
</protein>
<dbReference type="AlphaFoldDB" id="A0ABD1ZCI8"/>
<name>A0ABD1ZCI8_9MARC</name>
<evidence type="ECO:0000313" key="2">
    <source>
        <dbReference type="Proteomes" id="UP001605036"/>
    </source>
</evidence>
<evidence type="ECO:0000313" key="1">
    <source>
        <dbReference type="EMBL" id="KAL2645476.1"/>
    </source>
</evidence>
<reference evidence="1 2" key="1">
    <citation type="submission" date="2024-09" db="EMBL/GenBank/DDBJ databases">
        <title>Chromosome-scale assembly of Riccia fluitans.</title>
        <authorList>
            <person name="Paukszto L."/>
            <person name="Sawicki J."/>
            <person name="Karawczyk K."/>
            <person name="Piernik-Szablinska J."/>
            <person name="Szczecinska M."/>
            <person name="Mazdziarz M."/>
        </authorList>
    </citation>
    <scope>NUCLEOTIDE SEQUENCE [LARGE SCALE GENOMIC DNA]</scope>
    <source>
        <strain evidence="1">Rf_01</strain>
        <tissue evidence="1">Aerial parts of the thallus</tissue>
    </source>
</reference>